<dbReference type="InterPro" id="IPR001025">
    <property type="entry name" value="BAH_dom"/>
</dbReference>
<feature type="domain" description="Chromo" evidence="11">
    <location>
        <begin position="388"/>
        <end position="453"/>
    </location>
</feature>
<feature type="compositionally biased region" description="Acidic residues" evidence="10">
    <location>
        <begin position="29"/>
        <end position="47"/>
    </location>
</feature>
<feature type="compositionally biased region" description="Basic and acidic residues" evidence="10">
    <location>
        <begin position="62"/>
        <end position="72"/>
    </location>
</feature>
<evidence type="ECO:0000256" key="2">
    <source>
        <dbReference type="ARBA" id="ARBA00011975"/>
    </source>
</evidence>
<organism evidence="13 14">
    <name type="scientific">Morus notabilis</name>
    <dbReference type="NCBI Taxonomy" id="981085"/>
    <lineage>
        <taxon>Eukaryota</taxon>
        <taxon>Viridiplantae</taxon>
        <taxon>Streptophyta</taxon>
        <taxon>Embryophyta</taxon>
        <taxon>Tracheophyta</taxon>
        <taxon>Spermatophyta</taxon>
        <taxon>Magnoliopsida</taxon>
        <taxon>eudicotyledons</taxon>
        <taxon>Gunneridae</taxon>
        <taxon>Pentapetalae</taxon>
        <taxon>rosids</taxon>
        <taxon>fabids</taxon>
        <taxon>Rosales</taxon>
        <taxon>Moraceae</taxon>
        <taxon>Moreae</taxon>
        <taxon>Morus</taxon>
    </lineage>
</organism>
<dbReference type="InterPro" id="IPR050390">
    <property type="entry name" value="C5-Methyltransferase"/>
</dbReference>
<evidence type="ECO:0000256" key="4">
    <source>
        <dbReference type="ARBA" id="ARBA00022679"/>
    </source>
</evidence>
<evidence type="ECO:0000259" key="11">
    <source>
        <dbReference type="PROSITE" id="PS50013"/>
    </source>
</evidence>
<comment type="catalytic activity">
    <reaction evidence="8">
        <text>a 2'-deoxycytidine in DNA + S-adenosyl-L-methionine = a 5-methyl-2'-deoxycytidine in DNA + S-adenosyl-L-homocysteine + H(+)</text>
        <dbReference type="Rhea" id="RHEA:13681"/>
        <dbReference type="Rhea" id="RHEA-COMP:11369"/>
        <dbReference type="Rhea" id="RHEA-COMP:11370"/>
        <dbReference type="ChEBI" id="CHEBI:15378"/>
        <dbReference type="ChEBI" id="CHEBI:57856"/>
        <dbReference type="ChEBI" id="CHEBI:59789"/>
        <dbReference type="ChEBI" id="CHEBI:85452"/>
        <dbReference type="ChEBI" id="CHEBI:85454"/>
        <dbReference type="EC" id="2.1.1.37"/>
    </reaction>
</comment>
<accession>W9QV90</accession>
<dbReference type="Pfam" id="PF00145">
    <property type="entry name" value="DNA_methylase"/>
    <property type="match status" value="1"/>
</dbReference>
<dbReference type="GO" id="GO:0032259">
    <property type="term" value="P:methylation"/>
    <property type="evidence" value="ECO:0007669"/>
    <property type="project" value="UniProtKB-KW"/>
</dbReference>
<dbReference type="FunFam" id="3.40.50.150:FF:000143">
    <property type="entry name" value="DNA (cytosine-5)-methyltransferase 1"/>
    <property type="match status" value="1"/>
</dbReference>
<evidence type="ECO:0000259" key="12">
    <source>
        <dbReference type="PROSITE" id="PS51038"/>
    </source>
</evidence>
<feature type="region of interest" description="Disordered" evidence="10">
    <location>
        <begin position="362"/>
        <end position="385"/>
    </location>
</feature>
<dbReference type="PANTHER" id="PTHR10629:SF42">
    <property type="entry name" value="DNA (CYTOSINE-5)-METHYLTRANSFERASE CMT1-RELATED"/>
    <property type="match status" value="1"/>
</dbReference>
<dbReference type="InterPro" id="IPR000953">
    <property type="entry name" value="Chromo/chromo_shadow_dom"/>
</dbReference>
<feature type="active site" evidence="9">
    <location>
        <position position="466"/>
    </location>
</feature>
<comment type="similarity">
    <text evidence="9">Belongs to the class I-like SAM-binding methyltransferase superfamily. C5-methyltransferase family.</text>
</comment>
<dbReference type="Pfam" id="PF01426">
    <property type="entry name" value="BAH"/>
    <property type="match status" value="1"/>
</dbReference>
<dbReference type="GO" id="GO:0003677">
    <property type="term" value="F:DNA binding"/>
    <property type="evidence" value="ECO:0007669"/>
    <property type="project" value="UniProtKB-KW"/>
</dbReference>
<dbReference type="PANTHER" id="PTHR10629">
    <property type="entry name" value="CYTOSINE-SPECIFIC METHYLTRANSFERASE"/>
    <property type="match status" value="1"/>
</dbReference>
<protein>
    <recommendedName>
        <fullName evidence="2">DNA (cytosine-5-)-methyltransferase</fullName>
        <ecNumber evidence="2">2.1.1.37</ecNumber>
    </recommendedName>
</protein>
<dbReference type="GO" id="GO:0003886">
    <property type="term" value="F:DNA (cytosine-5-)-methyltransferase activity"/>
    <property type="evidence" value="ECO:0007669"/>
    <property type="project" value="UniProtKB-EC"/>
</dbReference>
<feature type="region of interest" description="Disordered" evidence="10">
    <location>
        <begin position="1"/>
        <end position="112"/>
    </location>
</feature>
<dbReference type="OrthoDB" id="5376140at2759"/>
<evidence type="ECO:0000256" key="6">
    <source>
        <dbReference type="ARBA" id="ARBA00023125"/>
    </source>
</evidence>
<keyword evidence="5 9" id="KW-0949">S-adenosyl-L-methionine</keyword>
<dbReference type="KEGG" id="mnt:21389951"/>
<dbReference type="EMBL" id="KE343837">
    <property type="protein sequence ID" value="EXB43461.1"/>
    <property type="molecule type" value="Genomic_DNA"/>
</dbReference>
<dbReference type="Gene3D" id="3.90.120.10">
    <property type="entry name" value="DNA Methylase, subunit A, domain 2"/>
    <property type="match status" value="1"/>
</dbReference>
<dbReference type="Proteomes" id="UP000030645">
    <property type="component" value="Unassembled WGS sequence"/>
</dbReference>
<evidence type="ECO:0000256" key="9">
    <source>
        <dbReference type="PROSITE-ProRule" id="PRU01016"/>
    </source>
</evidence>
<dbReference type="PROSITE" id="PS51038">
    <property type="entry name" value="BAH"/>
    <property type="match status" value="1"/>
</dbReference>
<name>W9QV90_9ROSA</name>
<keyword evidence="4 9" id="KW-0808">Transferase</keyword>
<feature type="compositionally biased region" description="Basic and acidic residues" evidence="10">
    <location>
        <begin position="91"/>
        <end position="103"/>
    </location>
</feature>
<dbReference type="PRINTS" id="PR00105">
    <property type="entry name" value="C5METTRFRASE"/>
</dbReference>
<dbReference type="CDD" id="cd18635">
    <property type="entry name" value="CD_CMT3_like"/>
    <property type="match status" value="1"/>
</dbReference>
<dbReference type="Gene3D" id="2.30.30.490">
    <property type="match status" value="1"/>
</dbReference>
<evidence type="ECO:0000256" key="7">
    <source>
        <dbReference type="ARBA" id="ARBA00023242"/>
    </source>
</evidence>
<dbReference type="FunFam" id="3.90.120.10:FF:000003">
    <property type="entry name" value="DNA (cytosine-5)-methyltransferase 1"/>
    <property type="match status" value="1"/>
</dbReference>
<dbReference type="SMART" id="SM00439">
    <property type="entry name" value="BAH"/>
    <property type="match status" value="1"/>
</dbReference>
<dbReference type="eggNOG" id="ENOG502QW29">
    <property type="taxonomic scope" value="Eukaryota"/>
</dbReference>
<proteinExistence type="inferred from homology"/>
<keyword evidence="3 9" id="KW-0489">Methyltransferase</keyword>
<dbReference type="Pfam" id="PF00385">
    <property type="entry name" value="Chromo"/>
    <property type="match status" value="1"/>
</dbReference>
<dbReference type="InterPro" id="IPR001525">
    <property type="entry name" value="C5_MeTfrase"/>
</dbReference>
<evidence type="ECO:0000256" key="10">
    <source>
        <dbReference type="SAM" id="MobiDB-lite"/>
    </source>
</evidence>
<dbReference type="SUPFAM" id="SSF53335">
    <property type="entry name" value="S-adenosyl-L-methionine-dependent methyltransferases"/>
    <property type="match status" value="1"/>
</dbReference>
<dbReference type="SUPFAM" id="SSF54160">
    <property type="entry name" value="Chromo domain-like"/>
    <property type="match status" value="1"/>
</dbReference>
<dbReference type="InterPro" id="IPR043151">
    <property type="entry name" value="BAH_sf"/>
</dbReference>
<feature type="domain" description="BAH" evidence="12">
    <location>
        <begin position="127"/>
        <end position="249"/>
    </location>
</feature>
<dbReference type="InterPro" id="IPR016197">
    <property type="entry name" value="Chromo-like_dom_sf"/>
</dbReference>
<evidence type="ECO:0000256" key="5">
    <source>
        <dbReference type="ARBA" id="ARBA00022691"/>
    </source>
</evidence>
<dbReference type="InterPro" id="IPR029063">
    <property type="entry name" value="SAM-dependent_MTases_sf"/>
</dbReference>
<dbReference type="GO" id="GO:0003682">
    <property type="term" value="F:chromatin binding"/>
    <property type="evidence" value="ECO:0007669"/>
    <property type="project" value="InterPro"/>
</dbReference>
<sequence length="851" mass="96293">MAKGRKRDSAAEDDTGSKEKKIRRAMAEQDPEPVEDVEAENSEEEAEKLEGVDMAPKRMKAKRNDGDSESKLVGDPVPMEEAKQKWPRRYQGKERTNSPKEKETETEDEDGDFQAKSHYTQAMVEGVVFNLNDDAYVKAEDDKPDYIARIVEFFEGVDGERYFTAQWFYRAEDTPIKDLANHAQMFDKRRVFLSEIRNINPIDCIVSKVKIAKVSPNLDLEAKEKTIPECDLYYDMKYLVPHLTFASLETNTYRQDSEASSTISSESGSSGEVFPNISLRKSEMSLLDLYSGCGAMSTGLCIGAKRSGINLVTRWAVDINSYACESLKLNHPETEVRNEAADDFLHLLKEWDKLISELQEYDSSGGVDDASNDKDESSDDSTNPSEVYEVERLLGVCYGDPNNVKNSGLYFKVRWKGYDSDEDTWEPLDGLSDCKDRLMDFVRDGYKKKLLPQPGDVDCICGGPPCQGVSGFNRYRNKEDPLADTKNHQLLVYMDIIKYLKPRYILMENVVDILKFKDAFLGRYALGCLVSMNYQARIGMMPAGAYGVPQFRMRVFLWGAHPLERLPQYPLPTHQVVNRGVVPKEFGEILVSYDDIKESNLESALHLEDAITDLPEIENDESRDERPYDGEALTKFQKYIRLNREEVIGIEGVTTSSLKSGMLFDHRPRKLNDDDYERVQSIPKKKGANFRDLPGVLVGSDNIVYLDSTIPRPMVASGKFLVPDYAIKFVGGRSTKPFGRVWWDEIIATVVTRAEPHNQAIVHPQQDRVLSVRELARLQGFPDFYKFCGPIKERYIQIGNAVSVPVGIALGYTLGQACQGLCGDHPLTELPFKFPDCLALEADNFECEDVM</sequence>
<evidence type="ECO:0000256" key="1">
    <source>
        <dbReference type="ARBA" id="ARBA00004123"/>
    </source>
</evidence>
<dbReference type="GO" id="GO:0044027">
    <property type="term" value="P:negative regulation of gene expression via chromosomal CpG island methylation"/>
    <property type="evidence" value="ECO:0007669"/>
    <property type="project" value="TreeGrafter"/>
</dbReference>
<dbReference type="GO" id="GO:0005634">
    <property type="term" value="C:nucleus"/>
    <property type="evidence" value="ECO:0007669"/>
    <property type="project" value="UniProtKB-SubCell"/>
</dbReference>
<keyword evidence="7" id="KW-0539">Nucleus</keyword>
<dbReference type="AlphaFoldDB" id="W9QV90"/>
<evidence type="ECO:0000256" key="3">
    <source>
        <dbReference type="ARBA" id="ARBA00022603"/>
    </source>
</evidence>
<keyword evidence="6" id="KW-0238">DNA-binding</keyword>
<dbReference type="Gene3D" id="3.40.50.150">
    <property type="entry name" value="Vaccinia Virus protein VP39"/>
    <property type="match status" value="1"/>
</dbReference>
<dbReference type="InterPro" id="IPR023779">
    <property type="entry name" value="Chromodomain_CS"/>
</dbReference>
<keyword evidence="14" id="KW-1185">Reference proteome</keyword>
<gene>
    <name evidence="13" type="ORF">L484_006523</name>
</gene>
<dbReference type="InterPro" id="IPR023780">
    <property type="entry name" value="Chromo_domain"/>
</dbReference>
<dbReference type="PROSITE" id="PS51679">
    <property type="entry name" value="SAM_MT_C5"/>
    <property type="match status" value="1"/>
</dbReference>
<dbReference type="FunFam" id="2.30.30.490:FF:000011">
    <property type="entry name" value="DNA (cytosine-5)-methyltransferase 1"/>
    <property type="match status" value="1"/>
</dbReference>
<reference evidence="14" key="1">
    <citation type="submission" date="2013-01" db="EMBL/GenBank/DDBJ databases">
        <title>Draft Genome Sequence of a Mulberry Tree, Morus notabilis C.K. Schneid.</title>
        <authorList>
            <person name="He N."/>
            <person name="Zhao S."/>
        </authorList>
    </citation>
    <scope>NUCLEOTIDE SEQUENCE</scope>
</reference>
<dbReference type="PROSITE" id="PS50013">
    <property type="entry name" value="CHROMO_2"/>
    <property type="match status" value="1"/>
</dbReference>
<evidence type="ECO:0000313" key="14">
    <source>
        <dbReference type="Proteomes" id="UP000030645"/>
    </source>
</evidence>
<evidence type="ECO:0000313" key="13">
    <source>
        <dbReference type="EMBL" id="EXB43461.1"/>
    </source>
</evidence>
<dbReference type="SMART" id="SM00298">
    <property type="entry name" value="CHROMO"/>
    <property type="match status" value="1"/>
</dbReference>
<feature type="compositionally biased region" description="Basic and acidic residues" evidence="10">
    <location>
        <begin position="7"/>
        <end position="19"/>
    </location>
</feature>
<dbReference type="EC" id="2.1.1.37" evidence="2"/>
<dbReference type="STRING" id="981085.W9QV90"/>
<evidence type="ECO:0000256" key="8">
    <source>
        <dbReference type="ARBA" id="ARBA00047422"/>
    </source>
</evidence>
<dbReference type="PROSITE" id="PS00598">
    <property type="entry name" value="CHROMO_1"/>
    <property type="match status" value="1"/>
</dbReference>
<comment type="subcellular location">
    <subcellularLocation>
        <location evidence="1">Nucleus</location>
    </subcellularLocation>
</comment>